<dbReference type="AlphaFoldDB" id="A0AAD5XY91"/>
<organism evidence="2 3">
    <name type="scientific">Clydaea vesicula</name>
    <dbReference type="NCBI Taxonomy" id="447962"/>
    <lineage>
        <taxon>Eukaryota</taxon>
        <taxon>Fungi</taxon>
        <taxon>Fungi incertae sedis</taxon>
        <taxon>Chytridiomycota</taxon>
        <taxon>Chytridiomycota incertae sedis</taxon>
        <taxon>Chytridiomycetes</taxon>
        <taxon>Lobulomycetales</taxon>
        <taxon>Lobulomycetaceae</taxon>
        <taxon>Clydaea</taxon>
    </lineage>
</organism>
<feature type="region of interest" description="Disordered" evidence="1">
    <location>
        <begin position="31"/>
        <end position="50"/>
    </location>
</feature>
<feature type="compositionally biased region" description="Acidic residues" evidence="1">
    <location>
        <begin position="231"/>
        <end position="244"/>
    </location>
</feature>
<keyword evidence="3" id="KW-1185">Reference proteome</keyword>
<proteinExistence type="predicted"/>
<gene>
    <name evidence="2" type="ORF">HK099_006069</name>
</gene>
<name>A0AAD5XY91_9FUNG</name>
<reference evidence="2" key="1">
    <citation type="submission" date="2020-05" db="EMBL/GenBank/DDBJ databases">
        <title>Phylogenomic resolution of chytrid fungi.</title>
        <authorList>
            <person name="Stajich J.E."/>
            <person name="Amses K."/>
            <person name="Simmons R."/>
            <person name="Seto K."/>
            <person name="Myers J."/>
            <person name="Bonds A."/>
            <person name="Quandt C.A."/>
            <person name="Barry K."/>
            <person name="Liu P."/>
            <person name="Grigoriev I."/>
            <person name="Longcore J.E."/>
            <person name="James T.Y."/>
        </authorList>
    </citation>
    <scope>NUCLEOTIDE SEQUENCE</scope>
    <source>
        <strain evidence="2">JEL0476</strain>
    </source>
</reference>
<protein>
    <submittedName>
        <fullName evidence="2">Uncharacterized protein</fullName>
    </submittedName>
</protein>
<evidence type="ECO:0000313" key="2">
    <source>
        <dbReference type="EMBL" id="KAJ3225866.1"/>
    </source>
</evidence>
<accession>A0AAD5XY91</accession>
<evidence type="ECO:0000256" key="1">
    <source>
        <dbReference type="SAM" id="MobiDB-lite"/>
    </source>
</evidence>
<sequence length="268" mass="31346">MATAKELVPSPDSLKMNWEASKNKDFMERKSYKKFSSSTTSQKQKEKEYSPSLFIKKNTKNCANKYESISNLRDKSCVQEMLNRNQNLVDNKTFMNSLSDKGAKLLKKNEELRSILDKILKYEKEVVLFDDLEKNFRKVTIKDNKISSKQENSTIKKEGKIKVIPLEESIKLQNARQAEIRNFFFNSKSLVAQNNQNHSQSSFEFIERSNYKELMKEGKGFEKYRNINDSSTEDEDDDEWEEDGYDDDLIEEEWESDEVIVVEGTVKS</sequence>
<dbReference type="EMBL" id="JADGJW010000050">
    <property type="protein sequence ID" value="KAJ3225866.1"/>
    <property type="molecule type" value="Genomic_DNA"/>
</dbReference>
<feature type="region of interest" description="Disordered" evidence="1">
    <location>
        <begin position="225"/>
        <end position="244"/>
    </location>
</feature>
<comment type="caution">
    <text evidence="2">The sequence shown here is derived from an EMBL/GenBank/DDBJ whole genome shotgun (WGS) entry which is preliminary data.</text>
</comment>
<evidence type="ECO:0000313" key="3">
    <source>
        <dbReference type="Proteomes" id="UP001211065"/>
    </source>
</evidence>
<dbReference type="Proteomes" id="UP001211065">
    <property type="component" value="Unassembled WGS sequence"/>
</dbReference>